<evidence type="ECO:0000256" key="3">
    <source>
        <dbReference type="ARBA" id="ARBA00023125"/>
    </source>
</evidence>
<dbReference type="PRINTS" id="PR00037">
    <property type="entry name" value="HTHLACR"/>
</dbReference>
<keyword evidence="2" id="KW-0805">Transcription regulation</keyword>
<dbReference type="Pfam" id="PF00455">
    <property type="entry name" value="DeoRC"/>
    <property type="match status" value="1"/>
</dbReference>
<dbReference type="GO" id="GO:0003677">
    <property type="term" value="F:DNA binding"/>
    <property type="evidence" value="ECO:0007669"/>
    <property type="project" value="UniProtKB-KW"/>
</dbReference>
<comment type="caution">
    <text evidence="6">The sequence shown here is derived from an EMBL/GenBank/DDBJ whole genome shotgun (WGS) entry which is preliminary data.</text>
</comment>
<dbReference type="GO" id="GO:0003700">
    <property type="term" value="F:DNA-binding transcription factor activity"/>
    <property type="evidence" value="ECO:0007669"/>
    <property type="project" value="InterPro"/>
</dbReference>
<dbReference type="PANTHER" id="PTHR30363">
    <property type="entry name" value="HTH-TYPE TRANSCRIPTIONAL REGULATOR SRLR-RELATED"/>
    <property type="match status" value="1"/>
</dbReference>
<dbReference type="PANTHER" id="PTHR30363:SF4">
    <property type="entry name" value="GLYCEROL-3-PHOSPHATE REGULON REPRESSOR"/>
    <property type="match status" value="1"/>
</dbReference>
<accession>A0A2U2DJT2</accession>
<dbReference type="InterPro" id="IPR018356">
    <property type="entry name" value="Tscrpt_reg_HTH_DeoR_CS"/>
</dbReference>
<dbReference type="InterPro" id="IPR014036">
    <property type="entry name" value="DeoR-like_C"/>
</dbReference>
<dbReference type="RefSeq" id="WP_109461040.1">
    <property type="nucleotide sequence ID" value="NZ_QFBC01000015.1"/>
</dbReference>
<proteinExistence type="predicted"/>
<evidence type="ECO:0000256" key="2">
    <source>
        <dbReference type="ARBA" id="ARBA00023015"/>
    </source>
</evidence>
<evidence type="ECO:0000313" key="7">
    <source>
        <dbReference type="Proteomes" id="UP000245252"/>
    </source>
</evidence>
<evidence type="ECO:0000256" key="1">
    <source>
        <dbReference type="ARBA" id="ARBA00022491"/>
    </source>
</evidence>
<organism evidence="6 7">
    <name type="scientific">Metarhizobium album</name>
    <dbReference type="NCBI Taxonomy" id="2182425"/>
    <lineage>
        <taxon>Bacteria</taxon>
        <taxon>Pseudomonadati</taxon>
        <taxon>Pseudomonadota</taxon>
        <taxon>Alphaproteobacteria</taxon>
        <taxon>Hyphomicrobiales</taxon>
        <taxon>Rhizobiaceae</taxon>
        <taxon>Metarhizobium</taxon>
    </lineage>
</organism>
<name>A0A2U2DJT2_9HYPH</name>
<dbReference type="SUPFAM" id="SSF100950">
    <property type="entry name" value="NagB/RpiA/CoA transferase-like"/>
    <property type="match status" value="1"/>
</dbReference>
<keyword evidence="4" id="KW-0804">Transcription</keyword>
<evidence type="ECO:0000313" key="6">
    <source>
        <dbReference type="EMBL" id="PWE53569.1"/>
    </source>
</evidence>
<dbReference type="PROSITE" id="PS51000">
    <property type="entry name" value="HTH_DEOR_2"/>
    <property type="match status" value="1"/>
</dbReference>
<dbReference type="Gene3D" id="1.10.10.10">
    <property type="entry name" value="Winged helix-like DNA-binding domain superfamily/Winged helix DNA-binding domain"/>
    <property type="match status" value="1"/>
</dbReference>
<evidence type="ECO:0000256" key="4">
    <source>
        <dbReference type="ARBA" id="ARBA00023163"/>
    </source>
</evidence>
<dbReference type="AlphaFoldDB" id="A0A2U2DJT2"/>
<gene>
    <name evidence="6" type="ORF">DEM27_25380</name>
</gene>
<dbReference type="InterPro" id="IPR037171">
    <property type="entry name" value="NagB/RpiA_transferase-like"/>
</dbReference>
<dbReference type="OrthoDB" id="7688673at2"/>
<dbReference type="SMART" id="SM01134">
    <property type="entry name" value="DeoRC"/>
    <property type="match status" value="1"/>
</dbReference>
<sequence length="264" mass="28411">MATSKRHRDILRLLERDGTVAIADLARRLNVSLETVRRDVKPLVGDGSVIKIHGAVCLPSVVGEAPFEKRMRENSEAKKDIAGAVARSIRDGDSIMMDTGTTTSFLARELLGHRRLTVVTNSSDIARTLATVNGNKVYMAGGELRSDNGAAFGATAIEFVSRFSVTHAVISTGAVNIDGVWDYDLEEAEFARMVVSRGKRGVVVTDHSKFGRQGLVKVCDFPRVTELATDFAPPEDIARVLEAAGVELMLSSVSQRGAAAEVIS</sequence>
<dbReference type="SMART" id="SM00420">
    <property type="entry name" value="HTH_DEOR"/>
    <property type="match status" value="1"/>
</dbReference>
<reference evidence="6 7" key="1">
    <citation type="submission" date="2018-05" db="EMBL/GenBank/DDBJ databases">
        <title>The draft genome of strain NS-104.</title>
        <authorList>
            <person name="Hang P."/>
            <person name="Jiang J."/>
        </authorList>
    </citation>
    <scope>NUCLEOTIDE SEQUENCE [LARGE SCALE GENOMIC DNA]</scope>
    <source>
        <strain evidence="6 7">NS-104</strain>
    </source>
</reference>
<keyword evidence="3" id="KW-0238">DNA-binding</keyword>
<keyword evidence="1" id="KW-0678">Repressor</keyword>
<dbReference type="InterPro" id="IPR036390">
    <property type="entry name" value="WH_DNA-bd_sf"/>
</dbReference>
<protein>
    <submittedName>
        <fullName evidence="6">DeoR/GlpR transcriptional regulator</fullName>
    </submittedName>
</protein>
<dbReference type="Gene3D" id="3.40.50.1360">
    <property type="match status" value="1"/>
</dbReference>
<dbReference type="EMBL" id="QFBC01000015">
    <property type="protein sequence ID" value="PWE53569.1"/>
    <property type="molecule type" value="Genomic_DNA"/>
</dbReference>
<evidence type="ECO:0000259" key="5">
    <source>
        <dbReference type="PROSITE" id="PS51000"/>
    </source>
</evidence>
<dbReference type="Pfam" id="PF08220">
    <property type="entry name" value="HTH_DeoR"/>
    <property type="match status" value="1"/>
</dbReference>
<dbReference type="SUPFAM" id="SSF46785">
    <property type="entry name" value="Winged helix' DNA-binding domain"/>
    <property type="match status" value="1"/>
</dbReference>
<dbReference type="InterPro" id="IPR050313">
    <property type="entry name" value="Carb_Metab_HTH_regulators"/>
</dbReference>
<dbReference type="PROSITE" id="PS00894">
    <property type="entry name" value="HTH_DEOR_1"/>
    <property type="match status" value="1"/>
</dbReference>
<dbReference type="InterPro" id="IPR036388">
    <property type="entry name" value="WH-like_DNA-bd_sf"/>
</dbReference>
<keyword evidence="7" id="KW-1185">Reference proteome</keyword>
<dbReference type="InterPro" id="IPR001034">
    <property type="entry name" value="DeoR_HTH"/>
</dbReference>
<feature type="domain" description="HTH deoR-type" evidence="5">
    <location>
        <begin position="3"/>
        <end position="58"/>
    </location>
</feature>
<dbReference type="Proteomes" id="UP000245252">
    <property type="component" value="Unassembled WGS sequence"/>
</dbReference>